<keyword evidence="10 13" id="KW-0143">Chaperone</keyword>
<evidence type="ECO:0000256" key="8">
    <source>
        <dbReference type="ARBA" id="ARBA00022989"/>
    </source>
</evidence>
<keyword evidence="7 13" id="KW-0653">Protein transport</keyword>
<sequence>MDNKNFILAIALSLAVLIGWQYFFIEPQQQAQREQAAEQVADDQALQGDGTSLPQPGASGQGQNAPTGGGSASVPQGQTREAALAASERVAINTGRVEGSINLTGGRLDDLRLKDYHLTVDPTSPTIILFSPSGSPDPYYAEVGWVAGGDGGSNVQVPTADTVWTVEGEPTLTPSTPVTLSWTNDAGLTFNRTFAVDENYMFTVTQSVQNNTSEPVTLFPYGLISRHGTPETSGFFILHEGPIGVFGEEGLQEFSYDDLIEDGPISPEKVDNGWLGFTDKYWASTLIPTPGAEFQARLSATERGGREIYQSDYLESGITIDPGSSAESSNLLFAGAKEVDVISGYKTSLGIEKFDLLIDWGWFYFLTKPMFYALDFFYKLVGNFGVAILIVTVLVKTIFFPLANKAYVSMSKMKKLQPEMVKLRERYKDDKVKQQQAMMEIYKKEKINPVSGCVPILIQIPVFFALYKVILVTIEMRHAPFFGWIQDLSAPDPTTIFNLFGLIPWDPPSFLMIGIWPLIMGFTMWMQMKMNPTPPDATQAMIFNWMPVIFTFMLASFPAGLVIYWAWNNSLSVLQQYVIMRRQGVKVELWDNISGVFKRKKESNEGGSSS</sequence>
<organism evidence="17 18">
    <name type="scientific">Amorphus orientalis</name>
    <dbReference type="NCBI Taxonomy" id="649198"/>
    <lineage>
        <taxon>Bacteria</taxon>
        <taxon>Pseudomonadati</taxon>
        <taxon>Pseudomonadota</taxon>
        <taxon>Alphaproteobacteria</taxon>
        <taxon>Hyphomicrobiales</taxon>
        <taxon>Amorphaceae</taxon>
        <taxon>Amorphus</taxon>
    </lineage>
</organism>
<feature type="domain" description="Membrane insertase YidC N-terminal" evidence="16">
    <location>
        <begin position="89"/>
        <end position="372"/>
    </location>
</feature>
<evidence type="ECO:0000259" key="15">
    <source>
        <dbReference type="Pfam" id="PF02096"/>
    </source>
</evidence>
<feature type="compositionally biased region" description="Low complexity" evidence="14">
    <location>
        <begin position="34"/>
        <end position="47"/>
    </location>
</feature>
<dbReference type="InterPro" id="IPR001708">
    <property type="entry name" value="YidC/ALB3/OXA1/COX18"/>
</dbReference>
<name>A0AAE3VR65_9HYPH</name>
<dbReference type="GO" id="GO:0005886">
    <property type="term" value="C:plasma membrane"/>
    <property type="evidence" value="ECO:0007669"/>
    <property type="project" value="UniProtKB-SubCell"/>
</dbReference>
<dbReference type="PANTHER" id="PTHR12428:SF65">
    <property type="entry name" value="CYTOCHROME C OXIDASE ASSEMBLY PROTEIN COX18, MITOCHONDRIAL"/>
    <property type="match status" value="1"/>
</dbReference>
<evidence type="ECO:0000256" key="7">
    <source>
        <dbReference type="ARBA" id="ARBA00022927"/>
    </source>
</evidence>
<comment type="subunit">
    <text evidence="13">Interacts with the Sec translocase complex via SecD. Specifically interacts with transmembrane segments of nascent integral membrane proteins during membrane integration.</text>
</comment>
<dbReference type="NCBIfam" id="TIGR03593">
    <property type="entry name" value="yidC_nterm"/>
    <property type="match status" value="1"/>
</dbReference>
<dbReference type="InterPro" id="IPR028055">
    <property type="entry name" value="YidC/Oxa/ALB_C"/>
</dbReference>
<dbReference type="InterPro" id="IPR038221">
    <property type="entry name" value="YidC_periplasmic_sf"/>
</dbReference>
<keyword evidence="4 13" id="KW-0813">Transport</keyword>
<evidence type="ECO:0000256" key="6">
    <source>
        <dbReference type="ARBA" id="ARBA00022692"/>
    </source>
</evidence>
<feature type="transmembrane region" description="Helical" evidence="13">
    <location>
        <begin position="6"/>
        <end position="25"/>
    </location>
</feature>
<dbReference type="CDD" id="cd19961">
    <property type="entry name" value="EcYidC-like_peri"/>
    <property type="match status" value="1"/>
</dbReference>
<evidence type="ECO:0000256" key="9">
    <source>
        <dbReference type="ARBA" id="ARBA00023136"/>
    </source>
</evidence>
<dbReference type="NCBIfam" id="TIGR03592">
    <property type="entry name" value="yidC_oxa1_cterm"/>
    <property type="match status" value="1"/>
</dbReference>
<protein>
    <recommendedName>
        <fullName evidence="3 13">Membrane protein insertase YidC</fullName>
    </recommendedName>
    <alternativeName>
        <fullName evidence="12 13">Foldase YidC</fullName>
    </alternativeName>
    <alternativeName>
        <fullName evidence="11 13">Membrane integrase YidC</fullName>
    </alternativeName>
    <alternativeName>
        <fullName evidence="13">Membrane protein YidC</fullName>
    </alternativeName>
</protein>
<dbReference type="Proteomes" id="UP001229244">
    <property type="component" value="Unassembled WGS sequence"/>
</dbReference>
<evidence type="ECO:0000256" key="12">
    <source>
        <dbReference type="ARBA" id="ARBA00033342"/>
    </source>
</evidence>
<dbReference type="Pfam" id="PF02096">
    <property type="entry name" value="60KD_IMP"/>
    <property type="match status" value="1"/>
</dbReference>
<gene>
    <name evidence="13" type="primary">yidC</name>
    <name evidence="17" type="ORF">J2S73_003134</name>
</gene>
<evidence type="ECO:0000313" key="18">
    <source>
        <dbReference type="Proteomes" id="UP001229244"/>
    </source>
</evidence>
<comment type="similarity">
    <text evidence="2 13">Belongs to the OXA1/ALB3/YidC family. Type 1 subfamily.</text>
</comment>
<keyword evidence="5 13" id="KW-1003">Cell membrane</keyword>
<keyword evidence="9 13" id="KW-0472">Membrane</keyword>
<evidence type="ECO:0000256" key="11">
    <source>
        <dbReference type="ARBA" id="ARBA00033245"/>
    </source>
</evidence>
<keyword evidence="8 13" id="KW-1133">Transmembrane helix</keyword>
<proteinExistence type="inferred from homology"/>
<dbReference type="AlphaFoldDB" id="A0AAE3VR65"/>
<evidence type="ECO:0000313" key="17">
    <source>
        <dbReference type="EMBL" id="MDQ0316658.1"/>
    </source>
</evidence>
<evidence type="ECO:0000256" key="14">
    <source>
        <dbReference type="SAM" id="MobiDB-lite"/>
    </source>
</evidence>
<feature type="region of interest" description="Disordered" evidence="14">
    <location>
        <begin position="34"/>
        <end position="82"/>
    </location>
</feature>
<comment type="subcellular location">
    <subcellularLocation>
        <location evidence="1">Cell inner membrane</location>
        <topology evidence="1">Multi-pass membrane protein</topology>
    </subcellularLocation>
    <subcellularLocation>
        <location evidence="13">Cell membrane</location>
        <topology evidence="13">Multi-pass membrane protein</topology>
    </subcellularLocation>
</comment>
<feature type="transmembrane region" description="Helical" evidence="13">
    <location>
        <begin position="547"/>
        <end position="567"/>
    </location>
</feature>
<evidence type="ECO:0000256" key="10">
    <source>
        <dbReference type="ARBA" id="ARBA00023186"/>
    </source>
</evidence>
<dbReference type="Gene3D" id="2.70.98.90">
    <property type="match status" value="1"/>
</dbReference>
<feature type="transmembrane region" description="Helical" evidence="13">
    <location>
        <begin position="447"/>
        <end position="467"/>
    </location>
</feature>
<dbReference type="NCBIfam" id="NF002353">
    <property type="entry name" value="PRK01318.1-4"/>
    <property type="match status" value="1"/>
</dbReference>
<feature type="transmembrane region" description="Helical" evidence="13">
    <location>
        <begin position="380"/>
        <end position="403"/>
    </location>
</feature>
<dbReference type="CDD" id="cd20070">
    <property type="entry name" value="5TM_YidC_Alb3"/>
    <property type="match status" value="1"/>
</dbReference>
<dbReference type="PRINTS" id="PR01900">
    <property type="entry name" value="YIDCPROTEIN"/>
</dbReference>
<dbReference type="HAMAP" id="MF_01810">
    <property type="entry name" value="YidC_type1"/>
    <property type="match status" value="1"/>
</dbReference>
<evidence type="ECO:0000256" key="2">
    <source>
        <dbReference type="ARBA" id="ARBA00010527"/>
    </source>
</evidence>
<dbReference type="Pfam" id="PF14849">
    <property type="entry name" value="YidC_periplas"/>
    <property type="match status" value="1"/>
</dbReference>
<dbReference type="InterPro" id="IPR047196">
    <property type="entry name" value="YidC_ALB_C"/>
</dbReference>
<keyword evidence="6 13" id="KW-0812">Transmembrane</keyword>
<dbReference type="GO" id="GO:0032977">
    <property type="term" value="F:membrane insertase activity"/>
    <property type="evidence" value="ECO:0007669"/>
    <property type="project" value="InterPro"/>
</dbReference>
<dbReference type="InterPro" id="IPR028053">
    <property type="entry name" value="Membr_insert_YidC_N"/>
</dbReference>
<accession>A0AAE3VR65</accession>
<evidence type="ECO:0000256" key="1">
    <source>
        <dbReference type="ARBA" id="ARBA00004429"/>
    </source>
</evidence>
<dbReference type="InterPro" id="IPR019998">
    <property type="entry name" value="Membr_insert_YidC"/>
</dbReference>
<evidence type="ECO:0000256" key="4">
    <source>
        <dbReference type="ARBA" id="ARBA00022448"/>
    </source>
</evidence>
<dbReference type="GO" id="GO:0051205">
    <property type="term" value="P:protein insertion into membrane"/>
    <property type="evidence" value="ECO:0007669"/>
    <property type="project" value="TreeGrafter"/>
</dbReference>
<dbReference type="RefSeq" id="WP_306886539.1">
    <property type="nucleotide sequence ID" value="NZ_JAUSUL010000003.1"/>
</dbReference>
<feature type="domain" description="Membrane insertase YidC/Oxa/ALB C-terminal" evidence="15">
    <location>
        <begin position="384"/>
        <end position="581"/>
    </location>
</feature>
<evidence type="ECO:0000259" key="16">
    <source>
        <dbReference type="Pfam" id="PF14849"/>
    </source>
</evidence>
<dbReference type="EMBL" id="JAUSUL010000003">
    <property type="protein sequence ID" value="MDQ0316658.1"/>
    <property type="molecule type" value="Genomic_DNA"/>
</dbReference>
<evidence type="ECO:0000256" key="5">
    <source>
        <dbReference type="ARBA" id="ARBA00022475"/>
    </source>
</evidence>
<evidence type="ECO:0000256" key="3">
    <source>
        <dbReference type="ARBA" id="ARBA00015325"/>
    </source>
</evidence>
<dbReference type="GO" id="GO:0015031">
    <property type="term" value="P:protein transport"/>
    <property type="evidence" value="ECO:0007669"/>
    <property type="project" value="UniProtKB-KW"/>
</dbReference>
<feature type="transmembrane region" description="Helical" evidence="13">
    <location>
        <begin position="509"/>
        <end position="526"/>
    </location>
</feature>
<reference evidence="17" key="1">
    <citation type="submission" date="2023-07" db="EMBL/GenBank/DDBJ databases">
        <title>Genomic Encyclopedia of Type Strains, Phase IV (KMG-IV): sequencing the most valuable type-strain genomes for metagenomic binning, comparative biology and taxonomic classification.</title>
        <authorList>
            <person name="Goeker M."/>
        </authorList>
    </citation>
    <scope>NUCLEOTIDE SEQUENCE</scope>
    <source>
        <strain evidence="17">DSM 21202</strain>
    </source>
</reference>
<keyword evidence="18" id="KW-1185">Reference proteome</keyword>
<comment type="function">
    <text evidence="13">Required for the insertion and/or proper folding and/or complex formation of integral membrane proteins into the membrane. Involved in integration of membrane proteins that insert both dependently and independently of the Sec translocase complex, as well as at least some lipoproteins. Aids folding of multispanning membrane proteins.</text>
</comment>
<evidence type="ECO:0000256" key="13">
    <source>
        <dbReference type="HAMAP-Rule" id="MF_01810"/>
    </source>
</evidence>
<comment type="caution">
    <text evidence="17">The sequence shown here is derived from an EMBL/GenBank/DDBJ whole genome shotgun (WGS) entry which is preliminary data.</text>
</comment>
<dbReference type="PRINTS" id="PR00701">
    <property type="entry name" value="60KDINNERMP"/>
</dbReference>
<dbReference type="PANTHER" id="PTHR12428">
    <property type="entry name" value="OXA1"/>
    <property type="match status" value="1"/>
</dbReference>